<feature type="transmembrane region" description="Helical" evidence="1">
    <location>
        <begin position="209"/>
        <end position="229"/>
    </location>
</feature>
<name>A0A9Q3Z912_9ACTN</name>
<accession>A0A9Q3Z912</accession>
<feature type="chain" id="PRO_5040467917" description="DUF4350 domain-containing protein" evidence="2">
    <location>
        <begin position="43"/>
        <end position="676"/>
    </location>
</feature>
<organism evidence="3 4">
    <name type="scientific">Streptomyces guryensis</name>
    <dbReference type="NCBI Taxonomy" id="2886947"/>
    <lineage>
        <taxon>Bacteria</taxon>
        <taxon>Bacillati</taxon>
        <taxon>Actinomycetota</taxon>
        <taxon>Actinomycetes</taxon>
        <taxon>Kitasatosporales</taxon>
        <taxon>Streptomycetaceae</taxon>
        <taxon>Streptomyces</taxon>
    </lineage>
</organism>
<evidence type="ECO:0000313" key="3">
    <source>
        <dbReference type="EMBL" id="MCD9876117.1"/>
    </source>
</evidence>
<protein>
    <recommendedName>
        <fullName evidence="5">DUF4350 domain-containing protein</fullName>
    </recommendedName>
</protein>
<keyword evidence="1" id="KW-0472">Membrane</keyword>
<keyword evidence="4" id="KW-1185">Reference proteome</keyword>
<evidence type="ECO:0000256" key="2">
    <source>
        <dbReference type="SAM" id="SignalP"/>
    </source>
</evidence>
<evidence type="ECO:0000313" key="4">
    <source>
        <dbReference type="Proteomes" id="UP001108029"/>
    </source>
</evidence>
<keyword evidence="1" id="KW-0812">Transmembrane</keyword>
<dbReference type="EMBL" id="JAJSBI010000010">
    <property type="protein sequence ID" value="MCD9876117.1"/>
    <property type="molecule type" value="Genomic_DNA"/>
</dbReference>
<dbReference type="Proteomes" id="UP001108029">
    <property type="component" value="Unassembled WGS sequence"/>
</dbReference>
<feature type="signal peptide" evidence="2">
    <location>
        <begin position="1"/>
        <end position="42"/>
    </location>
</feature>
<feature type="transmembrane region" description="Helical" evidence="1">
    <location>
        <begin position="466"/>
        <end position="491"/>
    </location>
</feature>
<feature type="transmembrane region" description="Helical" evidence="1">
    <location>
        <begin position="254"/>
        <end position="275"/>
    </location>
</feature>
<dbReference type="RefSeq" id="WP_232650331.1">
    <property type="nucleotide sequence ID" value="NZ_JAJSBI010000010.1"/>
</dbReference>
<evidence type="ECO:0000256" key="1">
    <source>
        <dbReference type="SAM" id="Phobius"/>
    </source>
</evidence>
<keyword evidence="2" id="KW-0732">Signal</keyword>
<dbReference type="AlphaFoldDB" id="A0A9Q3Z912"/>
<proteinExistence type="predicted"/>
<keyword evidence="1" id="KW-1133">Transmembrane helix</keyword>
<gene>
    <name evidence="3" type="ORF">LJ657_21140</name>
</gene>
<evidence type="ECO:0008006" key="5">
    <source>
        <dbReference type="Google" id="ProtNLM"/>
    </source>
</evidence>
<comment type="caution">
    <text evidence="3">The sequence shown here is derived from an EMBL/GenBank/DDBJ whole genome shotgun (WGS) entry which is preliminary data.</text>
</comment>
<reference evidence="3" key="1">
    <citation type="submission" date="2021-12" db="EMBL/GenBank/DDBJ databases">
        <authorList>
            <person name="Lee J.-H."/>
            <person name="Kim S.-B."/>
        </authorList>
    </citation>
    <scope>NUCLEOTIDE SEQUENCE</scope>
    <source>
        <strain evidence="3">NR30</strain>
    </source>
</reference>
<sequence>MGTVTAYGTGRPPHPLRTHTARALLALCALAALFAATAPARAASGIPASQSAYLADRLRADPVYVTDQLPREIPRSTAPDFARLAERTGVPTYVLVLPVQLTDSRTLLATVHDRLGRNGLYVLVDDSSVAAATTYGVRAPAEDAATVATYELPYDAGPLRSFERFTEVIAEGGAKAAARAEAARERYGHSGEQPANLYIGPTDRRNQSFLTGFLLTVVPLLILWLIPYVRRWRRRLPGAAGTAKDAPRARATRWIAPALALTAAAAIAVTAALTFDQTRSSAAPPPRASDLTARIERVAAGLAQDPVYQDPESPRVLDPTRLNRLHSRIRTFEESEGGGPVFVSLVPQTAQDESGGDERAFAAAVHDKLGKDGVYVVADPEIGFIDVFNYGLWLDSYSLDLPDSVAYGDHAADRADDHLLGARLDAVMTVLDKTRRTADPATTGDAHPVTDPVTGNDLPPLFSTDFWPGLFMGAVAAALLLGLVSAALGIVRRVLLRRNPAPWPTRSLPSVSPREPSESYLRHTARVELRALAAEFAAGSEVDPRAQDRFDAALLLVDDDPDAALRRSGHADPATLVTVIVLARAARQALAGDDNDLFCGVNPLHGPAVARKPRLPVCEVCRDAPQARKQWLTLPAPPGQGRRTRVPYEEYDSPLCALLGGISRVVDDVRKSAHVR</sequence>